<gene>
    <name evidence="1" type="ORF">S12H4_28854</name>
</gene>
<name>X1TZ23_9ZZZZ</name>
<accession>X1TZ23</accession>
<organism evidence="1">
    <name type="scientific">marine sediment metagenome</name>
    <dbReference type="NCBI Taxonomy" id="412755"/>
    <lineage>
        <taxon>unclassified sequences</taxon>
        <taxon>metagenomes</taxon>
        <taxon>ecological metagenomes</taxon>
    </lineage>
</organism>
<dbReference type="AlphaFoldDB" id="X1TZ23"/>
<reference evidence="1" key="1">
    <citation type="journal article" date="2014" name="Front. Microbiol.">
        <title>High frequency of phylogenetically diverse reductive dehalogenase-homologous genes in deep subseafloor sedimentary metagenomes.</title>
        <authorList>
            <person name="Kawai M."/>
            <person name="Futagami T."/>
            <person name="Toyoda A."/>
            <person name="Takaki Y."/>
            <person name="Nishi S."/>
            <person name="Hori S."/>
            <person name="Arai W."/>
            <person name="Tsubouchi T."/>
            <person name="Morono Y."/>
            <person name="Uchiyama I."/>
            <person name="Ito T."/>
            <person name="Fujiyama A."/>
            <person name="Inagaki F."/>
            <person name="Takami H."/>
        </authorList>
    </citation>
    <scope>NUCLEOTIDE SEQUENCE</scope>
    <source>
        <strain evidence="1">Expedition CK06-06</strain>
    </source>
</reference>
<feature type="non-terminal residue" evidence="1">
    <location>
        <position position="1"/>
    </location>
</feature>
<sequence length="34" mass="3955">RPEFALPEETTFIFLKINPTHELNFTTSIAQDPH</sequence>
<protein>
    <submittedName>
        <fullName evidence="1">Uncharacterized protein</fullName>
    </submittedName>
</protein>
<dbReference type="EMBL" id="BARW01016588">
    <property type="protein sequence ID" value="GAI92825.1"/>
    <property type="molecule type" value="Genomic_DNA"/>
</dbReference>
<evidence type="ECO:0000313" key="1">
    <source>
        <dbReference type="EMBL" id="GAI92825.1"/>
    </source>
</evidence>
<comment type="caution">
    <text evidence="1">The sequence shown here is derived from an EMBL/GenBank/DDBJ whole genome shotgun (WGS) entry which is preliminary data.</text>
</comment>
<proteinExistence type="predicted"/>